<dbReference type="Gene3D" id="3.30.160.380">
    <property type="entry name" value="Dicer dimerisation domain"/>
    <property type="match status" value="1"/>
</dbReference>
<evidence type="ECO:0000256" key="15">
    <source>
        <dbReference type="ARBA" id="ARBA00035116"/>
    </source>
</evidence>
<evidence type="ECO:0000259" key="20">
    <source>
        <dbReference type="PROSITE" id="PS50821"/>
    </source>
</evidence>
<evidence type="ECO:0000256" key="7">
    <source>
        <dbReference type="ARBA" id="ARBA00022759"/>
    </source>
</evidence>
<protein>
    <submittedName>
        <fullName evidence="23">DICER1</fullName>
    </submittedName>
</protein>
<dbReference type="SUPFAM" id="SSF52540">
    <property type="entry name" value="P-loop containing nucleoside triphosphate hydrolases"/>
    <property type="match status" value="1"/>
</dbReference>
<dbReference type="InterPro" id="IPR048512">
    <property type="entry name" value="Dicer_platform"/>
</dbReference>
<evidence type="ECO:0000256" key="3">
    <source>
        <dbReference type="ARBA" id="ARBA00022722"/>
    </source>
</evidence>
<dbReference type="GO" id="GO:0030422">
    <property type="term" value="P:siRNA processing"/>
    <property type="evidence" value="ECO:0007669"/>
    <property type="project" value="InterPro"/>
</dbReference>
<dbReference type="Gene3D" id="1.10.1520.10">
    <property type="entry name" value="Ribonuclease III domain"/>
    <property type="match status" value="2"/>
</dbReference>
<dbReference type="OrthoDB" id="2392202at2759"/>
<keyword evidence="11" id="KW-0460">Magnesium</keyword>
<dbReference type="FunFam" id="1.10.1520.10:FF:000005">
    <property type="entry name" value="Putative endoribonuclease dicer"/>
    <property type="match status" value="1"/>
</dbReference>
<feature type="compositionally biased region" description="Polar residues" evidence="17">
    <location>
        <begin position="616"/>
        <end position="630"/>
    </location>
</feature>
<comment type="cofactor">
    <cofactor evidence="1">
        <name>Mn(2+)</name>
        <dbReference type="ChEBI" id="CHEBI:29035"/>
    </cofactor>
</comment>
<keyword evidence="10" id="KW-0067">ATP-binding</keyword>
<feature type="domain" description="DRBM" evidence="18">
    <location>
        <begin position="1131"/>
        <end position="1196"/>
    </location>
</feature>
<evidence type="ECO:0000259" key="18">
    <source>
        <dbReference type="PROSITE" id="PS50137"/>
    </source>
</evidence>
<evidence type="ECO:0000256" key="13">
    <source>
        <dbReference type="ARBA" id="ARBA00023158"/>
    </source>
</evidence>
<evidence type="ECO:0000256" key="12">
    <source>
        <dbReference type="ARBA" id="ARBA00022884"/>
    </source>
</evidence>
<dbReference type="InterPro" id="IPR003100">
    <property type="entry name" value="PAZ_dom"/>
</dbReference>
<dbReference type="AlphaFoldDB" id="A0A7J7KGX5"/>
<evidence type="ECO:0000259" key="22">
    <source>
        <dbReference type="PROSITE" id="PS51327"/>
    </source>
</evidence>
<dbReference type="HAMAP" id="MF_00104">
    <property type="entry name" value="RNase_III"/>
    <property type="match status" value="1"/>
</dbReference>
<accession>A0A7J7KGX5</accession>
<dbReference type="PANTHER" id="PTHR14950:SF37">
    <property type="entry name" value="ENDORIBONUCLEASE DICER"/>
    <property type="match status" value="1"/>
</dbReference>
<dbReference type="InterPro" id="IPR027417">
    <property type="entry name" value="P-loop_NTPase"/>
</dbReference>
<evidence type="ECO:0000256" key="1">
    <source>
        <dbReference type="ARBA" id="ARBA00001936"/>
    </source>
</evidence>
<dbReference type="Pfam" id="PF02170">
    <property type="entry name" value="PAZ"/>
    <property type="match status" value="1"/>
</dbReference>
<dbReference type="InterPro" id="IPR014720">
    <property type="entry name" value="dsRBD_dom"/>
</dbReference>
<organism evidence="23 24">
    <name type="scientific">Bugula neritina</name>
    <name type="common">Brown bryozoan</name>
    <name type="synonym">Sertularia neritina</name>
    <dbReference type="NCBI Taxonomy" id="10212"/>
    <lineage>
        <taxon>Eukaryota</taxon>
        <taxon>Metazoa</taxon>
        <taxon>Spiralia</taxon>
        <taxon>Lophotrochozoa</taxon>
        <taxon>Bryozoa</taxon>
        <taxon>Gymnolaemata</taxon>
        <taxon>Cheilostomatida</taxon>
        <taxon>Flustrina</taxon>
        <taxon>Buguloidea</taxon>
        <taxon>Bugulidae</taxon>
        <taxon>Bugula</taxon>
    </lineage>
</organism>
<keyword evidence="13" id="KW-0943">RNA-mediated gene silencing</keyword>
<dbReference type="GO" id="GO:0005524">
    <property type="term" value="F:ATP binding"/>
    <property type="evidence" value="ECO:0007669"/>
    <property type="project" value="UniProtKB-KW"/>
</dbReference>
<dbReference type="SUPFAM" id="SSF101690">
    <property type="entry name" value="PAZ domain"/>
    <property type="match status" value="1"/>
</dbReference>
<dbReference type="PROSITE" id="PS50137">
    <property type="entry name" value="DS_RBD"/>
    <property type="match status" value="1"/>
</dbReference>
<dbReference type="GO" id="GO:0005737">
    <property type="term" value="C:cytoplasm"/>
    <property type="evidence" value="ECO:0007669"/>
    <property type="project" value="TreeGrafter"/>
</dbReference>
<dbReference type="Gene3D" id="3.40.50.300">
    <property type="entry name" value="P-loop containing nucleotide triphosphate hydrolases"/>
    <property type="match status" value="1"/>
</dbReference>
<dbReference type="InterPro" id="IPR036085">
    <property type="entry name" value="PAZ_dom_sf"/>
</dbReference>
<evidence type="ECO:0000259" key="19">
    <source>
        <dbReference type="PROSITE" id="PS50142"/>
    </source>
</evidence>
<feature type="compositionally biased region" description="Acidic residues" evidence="17">
    <location>
        <begin position="675"/>
        <end position="686"/>
    </location>
</feature>
<feature type="region of interest" description="Disordered" evidence="17">
    <location>
        <begin position="616"/>
        <end position="686"/>
    </location>
</feature>
<dbReference type="PANTHER" id="PTHR14950">
    <property type="entry name" value="DICER-RELATED"/>
    <property type="match status" value="1"/>
</dbReference>
<dbReference type="Gene3D" id="2.170.260.10">
    <property type="entry name" value="paz domain"/>
    <property type="match status" value="1"/>
</dbReference>
<keyword evidence="7" id="KW-0255">Endonuclease</keyword>
<dbReference type="Proteomes" id="UP000593567">
    <property type="component" value="Unassembled WGS sequence"/>
</dbReference>
<evidence type="ECO:0000259" key="21">
    <source>
        <dbReference type="PROSITE" id="PS51194"/>
    </source>
</evidence>
<dbReference type="Pfam" id="PF20931">
    <property type="entry name" value="Dicer_platform"/>
    <property type="match status" value="1"/>
</dbReference>
<dbReference type="InterPro" id="IPR044441">
    <property type="entry name" value="DICER_DSRM"/>
</dbReference>
<evidence type="ECO:0000256" key="6">
    <source>
        <dbReference type="ARBA" id="ARBA00022741"/>
    </source>
</evidence>
<dbReference type="GO" id="GO:0006309">
    <property type="term" value="P:apoptotic DNA fragmentation"/>
    <property type="evidence" value="ECO:0007669"/>
    <property type="project" value="TreeGrafter"/>
</dbReference>
<dbReference type="Pfam" id="PF03368">
    <property type="entry name" value="Dicer_dimer"/>
    <property type="match status" value="1"/>
</dbReference>
<evidence type="ECO:0000256" key="8">
    <source>
        <dbReference type="ARBA" id="ARBA00022801"/>
    </source>
</evidence>
<feature type="domain" description="Dicer dsRNA-binding fold" evidence="22">
    <location>
        <begin position="153"/>
        <end position="244"/>
    </location>
</feature>
<dbReference type="GO" id="GO:0004386">
    <property type="term" value="F:helicase activity"/>
    <property type="evidence" value="ECO:0007669"/>
    <property type="project" value="UniProtKB-KW"/>
</dbReference>
<evidence type="ECO:0000256" key="10">
    <source>
        <dbReference type="ARBA" id="ARBA00022840"/>
    </source>
</evidence>
<keyword evidence="6" id="KW-0547">Nucleotide-binding</keyword>
<sequence>MDMYFIRSTYMIGADADEEKNDMMKSKKQDQKLLQFRQRKINLLVGTQLLHSDIDLPKCNLIAMFDPPGSYRDYIKSKGRAKAFNALYYTICSVEEKDYLEKCLSNFSQIEAILQRKIHECTSPTKPFSLADSELAPPFVAPDTEATVTISNAIGLLNRYCAKLPSDMCTRLIPTADVKTLSSGYQATISLPVNCRLKHTITGNMMPTYHLAVAAGELDANLAPIGKEYLRNYIQDAEWERERTARQSKGAPGSSKAKRFYNKKVADILSETFGPGDVCYLYSANLSLSIAMDKDKHNKGRDVFVTQHYPYTVGFLVKEKLPAVAEFPVFTRSGQETVAITFCMECRLNQSQYEKVKDYHSFVFHNVLRIDKFPLKLNTTTSTFNLLVVPIDSGQQQIAWEYLDRTLAKMEEWSERPPLFSRKAAEFVFKEEDFKDAVVMPSYRNQDQPEFFYVAAMRYDLSPKAPFPSPELYSDFYTYYTSKYGLAITNTSQPLLDVDRTSGRLNLSTPRYINQKGIPLAAATANQAKKKKLGTRERQILIPELCDIHPCTASMWRKLVCVPTILYRLNSLLLSHQLLSRINKGMNFPSLSHTNIHSGGKLDLGIDFSLLQAPSNLTNQTDGDNLQANQNEDDNEPVSQCAVEHQQKNGLDSAAADSEENAGASSDEDRNISDIDTDVTDDEAEEDVDSIPIDLELDKEDNSQCQGPSVTTVLHALTMSNAGDFINLERLETVGDSFLKFAVTLYLFCTHPGLHEGRLSYGRGKQVSNFNLFLLGRKLGLAEYLISEKFEPADNWLPPSYQTDADYVPMEEFSVNSPEKESKEGSPESGTVKANKNSLISYNLRTQHSITDKTIADCVESLIGCYLTSCGPYAARVFMAWLGIDVLPSRRPQGQENKPQDQDNKPQGQENEPEVSELDYGFKLPQPPPGLIKGGAEAERKLARLFAGLEQFEESIGYKFKDKAYLVQAFTHSSYIHNNVTDCYQRLEFLGDAVLDYVITRRLFEDKRKHSPGVLTDLRSALVNNNVFAALAVKWDFHKYVKCLSTHMLTGIHRFVQHQKARGDKIQAEQYLRLSDEGESDEEVEIPKVLGDIFESVAGAIYIDSGMSLDTTWRVYFPLMRQQIVKFSKHIPMSPVRELLEREPETAKFQRPERTKDGRARVSVTVAGKDTWWGVGRSYRIAKSAAAKKALMALNAMES</sequence>
<gene>
    <name evidence="23" type="ORF">EB796_004187</name>
</gene>
<evidence type="ECO:0000256" key="11">
    <source>
        <dbReference type="ARBA" id="ARBA00022842"/>
    </source>
</evidence>
<keyword evidence="5" id="KW-0677">Repeat</keyword>
<dbReference type="PROSITE" id="PS51327">
    <property type="entry name" value="DICER_DSRBF"/>
    <property type="match status" value="1"/>
</dbReference>
<dbReference type="GO" id="GO:0005634">
    <property type="term" value="C:nucleus"/>
    <property type="evidence" value="ECO:0007669"/>
    <property type="project" value="TreeGrafter"/>
</dbReference>
<dbReference type="GO" id="GO:0004525">
    <property type="term" value="F:ribonuclease III activity"/>
    <property type="evidence" value="ECO:0007669"/>
    <property type="project" value="InterPro"/>
</dbReference>
<dbReference type="SMART" id="SM00535">
    <property type="entry name" value="RIBOc"/>
    <property type="match status" value="2"/>
</dbReference>
<dbReference type="InterPro" id="IPR036389">
    <property type="entry name" value="RNase_III_sf"/>
</dbReference>
<dbReference type="GO" id="GO:0070578">
    <property type="term" value="C:RISC-loading complex"/>
    <property type="evidence" value="ECO:0007669"/>
    <property type="project" value="TreeGrafter"/>
</dbReference>
<dbReference type="SUPFAM" id="SSF54768">
    <property type="entry name" value="dsRNA-binding domain-like"/>
    <property type="match status" value="1"/>
</dbReference>
<keyword evidence="12 16" id="KW-0694">RNA-binding</keyword>
<feature type="domain" description="RNase III" evidence="19">
    <location>
        <begin position="949"/>
        <end position="1106"/>
    </location>
</feature>
<dbReference type="InterPro" id="IPR005034">
    <property type="entry name" value="Dicer_dimerisation"/>
</dbReference>
<dbReference type="FunFam" id="1.10.1520.10:FF:000023">
    <property type="entry name" value="Endoribonuclease dcr-1"/>
    <property type="match status" value="1"/>
</dbReference>
<keyword evidence="9" id="KW-0347">Helicase</keyword>
<evidence type="ECO:0000313" key="24">
    <source>
        <dbReference type="Proteomes" id="UP000593567"/>
    </source>
</evidence>
<keyword evidence="24" id="KW-1185">Reference proteome</keyword>
<evidence type="ECO:0000256" key="2">
    <source>
        <dbReference type="ARBA" id="ARBA00001946"/>
    </source>
</evidence>
<evidence type="ECO:0000256" key="4">
    <source>
        <dbReference type="ARBA" id="ARBA00022723"/>
    </source>
</evidence>
<dbReference type="GO" id="GO:0031054">
    <property type="term" value="P:pre-miRNA processing"/>
    <property type="evidence" value="ECO:0007669"/>
    <property type="project" value="InterPro"/>
</dbReference>
<dbReference type="SMART" id="SM00949">
    <property type="entry name" value="PAZ"/>
    <property type="match status" value="1"/>
</dbReference>
<dbReference type="GO" id="GO:0046872">
    <property type="term" value="F:metal ion binding"/>
    <property type="evidence" value="ECO:0007669"/>
    <property type="project" value="UniProtKB-KW"/>
</dbReference>
<evidence type="ECO:0000256" key="9">
    <source>
        <dbReference type="ARBA" id="ARBA00022806"/>
    </source>
</evidence>
<keyword evidence="8" id="KW-0378">Hydrolase</keyword>
<dbReference type="InterPro" id="IPR000999">
    <property type="entry name" value="RNase_III_dom"/>
</dbReference>
<dbReference type="PROSITE" id="PS50142">
    <property type="entry name" value="RNASE_3_2"/>
    <property type="match status" value="2"/>
</dbReference>
<dbReference type="PROSITE" id="PS00517">
    <property type="entry name" value="RNASE_3_1"/>
    <property type="match status" value="1"/>
</dbReference>
<feature type="domain" description="PAZ" evidence="20">
    <location>
        <begin position="423"/>
        <end position="550"/>
    </location>
</feature>
<feature type="domain" description="Helicase C-terminal" evidence="21">
    <location>
        <begin position="1"/>
        <end position="129"/>
    </location>
</feature>
<dbReference type="InterPro" id="IPR011907">
    <property type="entry name" value="RNase_III"/>
</dbReference>
<dbReference type="PROSITE" id="PS51194">
    <property type="entry name" value="HELICASE_CTER"/>
    <property type="match status" value="1"/>
</dbReference>
<dbReference type="Pfam" id="PF20932">
    <property type="entry name" value="Dicer_dsRBD"/>
    <property type="match status" value="1"/>
</dbReference>
<comment type="caution">
    <text evidence="23">The sequence shown here is derived from an EMBL/GenBank/DDBJ whole genome shotgun (WGS) entry which is preliminary data.</text>
</comment>
<dbReference type="GO" id="GO:0006364">
    <property type="term" value="P:rRNA processing"/>
    <property type="evidence" value="ECO:0007669"/>
    <property type="project" value="InterPro"/>
</dbReference>
<dbReference type="InterPro" id="IPR001650">
    <property type="entry name" value="Helicase_C-like"/>
</dbReference>
<dbReference type="SUPFAM" id="SSF69065">
    <property type="entry name" value="RNase III domain-like"/>
    <property type="match status" value="2"/>
</dbReference>
<evidence type="ECO:0000256" key="14">
    <source>
        <dbReference type="ARBA" id="ARBA00023211"/>
    </source>
</evidence>
<dbReference type="FunFam" id="2.170.260.10:FF:000002">
    <property type="entry name" value="Putative Endoribonuclease Dicer"/>
    <property type="match status" value="1"/>
</dbReference>
<feature type="domain" description="RNase III" evidence="19">
    <location>
        <begin position="716"/>
        <end position="871"/>
    </location>
</feature>
<reference evidence="23" key="1">
    <citation type="submission" date="2020-06" db="EMBL/GenBank/DDBJ databases">
        <title>Draft genome of Bugula neritina, a colonial animal packing powerful symbionts and potential medicines.</title>
        <authorList>
            <person name="Rayko M."/>
        </authorList>
    </citation>
    <scope>NUCLEOTIDE SEQUENCE [LARGE SCALE GENOMIC DNA]</scope>
    <source>
        <strain evidence="23">Kwan_BN1</strain>
    </source>
</reference>
<keyword evidence="4" id="KW-0479">Metal-binding</keyword>
<dbReference type="Pfam" id="PF00636">
    <property type="entry name" value="Ribonuclease_3"/>
    <property type="match status" value="2"/>
</dbReference>
<comment type="cofactor">
    <cofactor evidence="2">
        <name>Mg(2+)</name>
        <dbReference type="ChEBI" id="CHEBI:18420"/>
    </cofactor>
</comment>
<keyword evidence="3" id="KW-0540">Nuclease</keyword>
<name>A0A7J7KGX5_BUGNE</name>
<dbReference type="Gene3D" id="3.30.160.20">
    <property type="match status" value="1"/>
</dbReference>
<dbReference type="EMBL" id="VXIV02000559">
    <property type="protein sequence ID" value="KAF6037515.1"/>
    <property type="molecule type" value="Genomic_DNA"/>
</dbReference>
<dbReference type="Pfam" id="PF00271">
    <property type="entry name" value="Helicase_C"/>
    <property type="match status" value="1"/>
</dbReference>
<dbReference type="GO" id="GO:0003723">
    <property type="term" value="F:RNA binding"/>
    <property type="evidence" value="ECO:0007669"/>
    <property type="project" value="UniProtKB-UniRule"/>
</dbReference>
<dbReference type="CDD" id="cd00593">
    <property type="entry name" value="RIBOc"/>
    <property type="match status" value="2"/>
</dbReference>
<evidence type="ECO:0000256" key="17">
    <source>
        <dbReference type="SAM" id="MobiDB-lite"/>
    </source>
</evidence>
<dbReference type="GO" id="GO:0004530">
    <property type="term" value="F:deoxyribonuclease I activity"/>
    <property type="evidence" value="ECO:0007669"/>
    <property type="project" value="TreeGrafter"/>
</dbReference>
<evidence type="ECO:0000256" key="5">
    <source>
        <dbReference type="ARBA" id="ARBA00022737"/>
    </source>
</evidence>
<feature type="region of interest" description="Disordered" evidence="17">
    <location>
        <begin position="890"/>
        <end position="920"/>
    </location>
</feature>
<dbReference type="PROSITE" id="PS50821">
    <property type="entry name" value="PAZ"/>
    <property type="match status" value="1"/>
</dbReference>
<evidence type="ECO:0000256" key="16">
    <source>
        <dbReference type="PROSITE-ProRule" id="PRU00657"/>
    </source>
</evidence>
<dbReference type="InterPro" id="IPR038248">
    <property type="entry name" value="Dicer_dimer_sf"/>
</dbReference>
<proteinExistence type="inferred from homology"/>
<keyword evidence="14" id="KW-0464">Manganese</keyword>
<comment type="similarity">
    <text evidence="15">Belongs to the helicase family. Dicer subfamily.</text>
</comment>
<evidence type="ECO:0000313" key="23">
    <source>
        <dbReference type="EMBL" id="KAF6037515.1"/>
    </source>
</evidence>